<dbReference type="Proteomes" id="UP001139308">
    <property type="component" value="Unassembled WGS sequence"/>
</dbReference>
<proteinExistence type="inferred from homology"/>
<evidence type="ECO:0000256" key="5">
    <source>
        <dbReference type="ARBA" id="ARBA00019045"/>
    </source>
</evidence>
<dbReference type="GO" id="GO:0102276">
    <property type="term" value="F:2-oxoglutarate oxygenase/decarboxylase (ethylene-forming) activity"/>
    <property type="evidence" value="ECO:0007669"/>
    <property type="project" value="UniProtKB-EC"/>
</dbReference>
<dbReference type="AlphaFoldDB" id="A0A9X1UJA6"/>
<evidence type="ECO:0000256" key="7">
    <source>
        <dbReference type="ARBA" id="ARBA00031011"/>
    </source>
</evidence>
<evidence type="ECO:0000256" key="3">
    <source>
        <dbReference type="ARBA" id="ARBA00012293"/>
    </source>
</evidence>
<keyword evidence="11" id="KW-0408">Iron</keyword>
<accession>A0A9X1UJA6</accession>
<evidence type="ECO:0000313" key="14">
    <source>
        <dbReference type="Proteomes" id="UP001139308"/>
    </source>
</evidence>
<dbReference type="PRINTS" id="PR00682">
    <property type="entry name" value="IPNSYNTHASE"/>
</dbReference>
<keyword evidence="11" id="KW-0560">Oxidoreductase</keyword>
<dbReference type="GO" id="GO:0009693">
    <property type="term" value="P:ethylene biosynthetic process"/>
    <property type="evidence" value="ECO:0007669"/>
    <property type="project" value="UniProtKB-KW"/>
</dbReference>
<protein>
    <recommendedName>
        <fullName evidence="5">2-oxoglutarate-dependent ethylene/succinate-forming enzyme</fullName>
        <ecNumber evidence="4">1.13.12.19</ecNumber>
        <ecNumber evidence="3">1.14.20.7</ecNumber>
    </recommendedName>
    <alternativeName>
        <fullName evidence="7">2-oxoglutarate dioxygenase (ethylene-forming)</fullName>
    </alternativeName>
    <alternativeName>
        <fullName evidence="8">2-oxoglutarate/L-arginine monooxygenase/decarboxylase (succinate-forming)</fullName>
    </alternativeName>
</protein>
<dbReference type="InterPro" id="IPR027443">
    <property type="entry name" value="IPNS-like_sf"/>
</dbReference>
<evidence type="ECO:0000256" key="6">
    <source>
        <dbReference type="ARBA" id="ARBA00022666"/>
    </source>
</evidence>
<dbReference type="InterPro" id="IPR005123">
    <property type="entry name" value="Oxoglu/Fe-dep_dioxygenase_dom"/>
</dbReference>
<evidence type="ECO:0000256" key="9">
    <source>
        <dbReference type="ARBA" id="ARBA00047725"/>
    </source>
</evidence>
<comment type="catalytic activity">
    <reaction evidence="9">
        <text>2-oxoglutarate + O2 + 2 H(+) = ethene + 3 CO2 + H2O</text>
        <dbReference type="Rhea" id="RHEA:31523"/>
        <dbReference type="ChEBI" id="CHEBI:15377"/>
        <dbReference type="ChEBI" id="CHEBI:15378"/>
        <dbReference type="ChEBI" id="CHEBI:15379"/>
        <dbReference type="ChEBI" id="CHEBI:16526"/>
        <dbReference type="ChEBI" id="CHEBI:16810"/>
        <dbReference type="ChEBI" id="CHEBI:18153"/>
        <dbReference type="EC" id="1.13.12.19"/>
    </reaction>
</comment>
<dbReference type="EMBL" id="JAKLJA010000027">
    <property type="protein sequence ID" value="MCG5076778.1"/>
    <property type="molecule type" value="Genomic_DNA"/>
</dbReference>
<evidence type="ECO:0000313" key="13">
    <source>
        <dbReference type="EMBL" id="MCG5076778.1"/>
    </source>
</evidence>
<dbReference type="InterPro" id="IPR044861">
    <property type="entry name" value="IPNS-like_FE2OG_OXY"/>
</dbReference>
<comment type="pathway">
    <text evidence="2">Alkene biosynthesis; ethylene biosynthesis via 2-oxoglutarate.</text>
</comment>
<evidence type="ECO:0000256" key="1">
    <source>
        <dbReference type="ARBA" id="ARBA00001954"/>
    </source>
</evidence>
<dbReference type="InterPro" id="IPR050231">
    <property type="entry name" value="Iron_ascorbate_oxido_reductase"/>
</dbReference>
<dbReference type="RefSeq" id="WP_238466688.1">
    <property type="nucleotide sequence ID" value="NZ_JAKLJA010000027.1"/>
</dbReference>
<keyword evidence="14" id="KW-1185">Reference proteome</keyword>
<feature type="domain" description="Fe2OG dioxygenase" evidence="12">
    <location>
        <begin position="174"/>
        <end position="277"/>
    </location>
</feature>
<dbReference type="EC" id="1.13.12.19" evidence="4"/>
<evidence type="ECO:0000256" key="10">
    <source>
        <dbReference type="ARBA" id="ARBA00049359"/>
    </source>
</evidence>
<dbReference type="Pfam" id="PF03171">
    <property type="entry name" value="2OG-FeII_Oxy"/>
    <property type="match status" value="1"/>
</dbReference>
<gene>
    <name evidence="13" type="ORF">L5014_26085</name>
</gene>
<evidence type="ECO:0000256" key="11">
    <source>
        <dbReference type="RuleBase" id="RU003682"/>
    </source>
</evidence>
<organism evidence="13 14">
    <name type="scientific">Paraburkholderia tagetis</name>
    <dbReference type="NCBI Taxonomy" id="2913261"/>
    <lineage>
        <taxon>Bacteria</taxon>
        <taxon>Pseudomonadati</taxon>
        <taxon>Pseudomonadota</taxon>
        <taxon>Betaproteobacteria</taxon>
        <taxon>Burkholderiales</taxon>
        <taxon>Burkholderiaceae</taxon>
        <taxon>Paraburkholderia</taxon>
    </lineage>
</organism>
<dbReference type="PROSITE" id="PS51471">
    <property type="entry name" value="FE2OG_OXY"/>
    <property type="match status" value="1"/>
</dbReference>
<dbReference type="Pfam" id="PF14226">
    <property type="entry name" value="DIOX_N"/>
    <property type="match status" value="1"/>
</dbReference>
<dbReference type="EC" id="1.14.20.7" evidence="3"/>
<evidence type="ECO:0000256" key="4">
    <source>
        <dbReference type="ARBA" id="ARBA00012531"/>
    </source>
</evidence>
<dbReference type="PANTHER" id="PTHR47990">
    <property type="entry name" value="2-OXOGLUTARATE (2OG) AND FE(II)-DEPENDENT OXYGENASE SUPERFAMILY PROTEIN-RELATED"/>
    <property type="match status" value="1"/>
</dbReference>
<sequence length="325" mass="36462">MTETAYIPLIDMQGVRNREREATQQVASEIYRACTTSGFFYIRNHGVPAEIIERAQAAARKFFAHPPEVKRQAAVNHRHRGFNALGDATMYQATRPDFKEFFSIGLELPEDDPTVLAGEALRGPNNWPAFMPELRPALYEYYEALGACGADLLRVVALSLGIGEDFFVDKYTKRLQRTQMVYYPAQDPQSEADQFGVAPHTDYGCITLLWQDNIGGLQVRELGSNNWIDAPPIDGTLVINVGDLLARWSNDRFQSTMHRVINRSGRERYSIATFYDPDYRAVVDPRGLGVDAAHAKHEPVAAGDYILGRINASMGYRKKLQQAAS</sequence>
<keyword evidence="11" id="KW-0479">Metal-binding</keyword>
<reference evidence="13" key="1">
    <citation type="submission" date="2022-01" db="EMBL/GenBank/DDBJ databases">
        <title>Genome sequence and assembly of Parabukholderia sp. RG36.</title>
        <authorList>
            <person name="Chhetri G."/>
        </authorList>
    </citation>
    <scope>NUCLEOTIDE SEQUENCE</scope>
    <source>
        <strain evidence="13">RG36</strain>
    </source>
</reference>
<name>A0A9X1UJA6_9BURK</name>
<evidence type="ECO:0000256" key="2">
    <source>
        <dbReference type="ARBA" id="ARBA00004767"/>
    </source>
</evidence>
<comment type="cofactor">
    <cofactor evidence="1">
        <name>Fe(2+)</name>
        <dbReference type="ChEBI" id="CHEBI:29033"/>
    </cofactor>
</comment>
<evidence type="ECO:0000259" key="12">
    <source>
        <dbReference type="PROSITE" id="PS51471"/>
    </source>
</evidence>
<dbReference type="SUPFAM" id="SSF51197">
    <property type="entry name" value="Clavaminate synthase-like"/>
    <property type="match status" value="1"/>
</dbReference>
<comment type="catalytic activity">
    <reaction evidence="10">
        <text>L-arginine + 2-oxoglutarate + O2 = guanidine + L-glutamate 5-semialdehyde + succinate + CO2</text>
        <dbReference type="Rhea" id="RHEA:31535"/>
        <dbReference type="ChEBI" id="CHEBI:15379"/>
        <dbReference type="ChEBI" id="CHEBI:16526"/>
        <dbReference type="ChEBI" id="CHEBI:16810"/>
        <dbReference type="ChEBI" id="CHEBI:30031"/>
        <dbReference type="ChEBI" id="CHEBI:30087"/>
        <dbReference type="ChEBI" id="CHEBI:32682"/>
        <dbReference type="ChEBI" id="CHEBI:58066"/>
        <dbReference type="EC" id="1.14.20.7"/>
    </reaction>
</comment>
<dbReference type="Gene3D" id="2.60.120.330">
    <property type="entry name" value="B-lactam Antibiotic, Isopenicillin N Synthase, Chain"/>
    <property type="match status" value="1"/>
</dbReference>
<comment type="similarity">
    <text evidence="11">Belongs to the iron/ascorbate-dependent oxidoreductase family.</text>
</comment>
<keyword evidence="6" id="KW-0266">Ethylene biosynthesis</keyword>
<dbReference type="GO" id="GO:0046872">
    <property type="term" value="F:metal ion binding"/>
    <property type="evidence" value="ECO:0007669"/>
    <property type="project" value="UniProtKB-KW"/>
</dbReference>
<comment type="caution">
    <text evidence="13">The sequence shown here is derived from an EMBL/GenBank/DDBJ whole genome shotgun (WGS) entry which is preliminary data.</text>
</comment>
<dbReference type="InterPro" id="IPR026992">
    <property type="entry name" value="DIOX_N"/>
</dbReference>
<evidence type="ECO:0000256" key="8">
    <source>
        <dbReference type="ARBA" id="ARBA00031282"/>
    </source>
</evidence>